<sequence>MPGDFQAYLRFSRLNAYQACMLMQRPPPYPELLMLQHLSEFGAIPATVKTTIKSDSAPIVTVITISPRTRGVLPIF</sequence>
<name>A0A517NWF4_9BACT</name>
<reference evidence="1 2" key="1">
    <citation type="submission" date="2019-02" db="EMBL/GenBank/DDBJ databases">
        <title>Deep-cultivation of Planctomycetes and their phenomic and genomic characterization uncovers novel biology.</title>
        <authorList>
            <person name="Wiegand S."/>
            <person name="Jogler M."/>
            <person name="Boedeker C."/>
            <person name="Pinto D."/>
            <person name="Vollmers J."/>
            <person name="Rivas-Marin E."/>
            <person name="Kohn T."/>
            <person name="Peeters S.H."/>
            <person name="Heuer A."/>
            <person name="Rast P."/>
            <person name="Oberbeckmann S."/>
            <person name="Bunk B."/>
            <person name="Jeske O."/>
            <person name="Meyerdierks A."/>
            <person name="Storesund J.E."/>
            <person name="Kallscheuer N."/>
            <person name="Luecker S."/>
            <person name="Lage O.M."/>
            <person name="Pohl T."/>
            <person name="Merkel B.J."/>
            <person name="Hornburger P."/>
            <person name="Mueller R.-W."/>
            <person name="Bruemmer F."/>
            <person name="Labrenz M."/>
            <person name="Spormann A.M."/>
            <person name="Op den Camp H."/>
            <person name="Overmann J."/>
            <person name="Amann R."/>
            <person name="Jetten M.S.M."/>
            <person name="Mascher T."/>
            <person name="Medema M.H."/>
            <person name="Devos D.P."/>
            <person name="Kaster A.-K."/>
            <person name="Ovreas L."/>
            <person name="Rohde M."/>
            <person name="Galperin M.Y."/>
            <person name="Jogler C."/>
        </authorList>
    </citation>
    <scope>NUCLEOTIDE SEQUENCE [LARGE SCALE GENOMIC DNA]</scope>
    <source>
        <strain evidence="1 2">K23_9</strain>
    </source>
</reference>
<dbReference type="Proteomes" id="UP000319817">
    <property type="component" value="Chromosome"/>
</dbReference>
<dbReference type="EMBL" id="CP036526">
    <property type="protein sequence ID" value="QDT11438.1"/>
    <property type="molecule type" value="Genomic_DNA"/>
</dbReference>
<dbReference type="AlphaFoldDB" id="A0A517NWF4"/>
<evidence type="ECO:0000313" key="1">
    <source>
        <dbReference type="EMBL" id="QDT11438.1"/>
    </source>
</evidence>
<proteinExistence type="predicted"/>
<organism evidence="1 2">
    <name type="scientific">Stieleria marina</name>
    <dbReference type="NCBI Taxonomy" id="1930275"/>
    <lineage>
        <taxon>Bacteria</taxon>
        <taxon>Pseudomonadati</taxon>
        <taxon>Planctomycetota</taxon>
        <taxon>Planctomycetia</taxon>
        <taxon>Pirellulales</taxon>
        <taxon>Pirellulaceae</taxon>
        <taxon>Stieleria</taxon>
    </lineage>
</organism>
<protein>
    <submittedName>
        <fullName evidence="1">Uncharacterized protein</fullName>
    </submittedName>
</protein>
<accession>A0A517NWF4</accession>
<gene>
    <name evidence="1" type="ORF">K239x_34350</name>
</gene>
<evidence type="ECO:0000313" key="2">
    <source>
        <dbReference type="Proteomes" id="UP000319817"/>
    </source>
</evidence>
<keyword evidence="2" id="KW-1185">Reference proteome</keyword>